<accession>A0ABT6GVF6</accession>
<sequence length="231" mass="26295">MHADSPQVRREWVTSRGLEMLDELVGALQECQLALKSMRVDVGLTLDELERDLRKARESASLAYGAASLLDQAADLARGWTDYPSRPKAIFARHRVAADYGAPSKTPAVPTADRYEETLRRAYKLKMNEARGAESRTTASGRRCGTYLGQQDRSCRQRVARIGHDVFAEHCPDHLDDAERELYEHFRQQAAMTVAQAHRDEFRRIADQWIEQRLGPRSWVEQVIRSTGWTG</sequence>
<reference evidence="1" key="1">
    <citation type="journal article" date="2023" name="Environ. Microbiol.">
        <title>The 2-methylpropene degradation pathway in Mycobacteriaceae family strains.</title>
        <authorList>
            <person name="Helbich S."/>
            <person name="Barrantes I."/>
            <person name="Dos Anjos Borges L.G."/>
            <person name="Pieper D.H."/>
            <person name="Vainshtein Y."/>
            <person name="Sohn K."/>
            <person name="Engesser K.H."/>
        </authorList>
    </citation>
    <scope>NUCLEOTIDE SEQUENCE</scope>
    <source>
        <strain evidence="1">IBE100</strain>
    </source>
</reference>
<protein>
    <recommendedName>
        <fullName evidence="3">HNH endonuclease</fullName>
    </recommendedName>
</protein>
<dbReference type="EMBL" id="JAKZMO010000022">
    <property type="protein sequence ID" value="MDG5485485.1"/>
    <property type="molecule type" value="Genomic_DNA"/>
</dbReference>
<dbReference type="RefSeq" id="WP_278222856.1">
    <property type="nucleotide sequence ID" value="NZ_JAKZMO010000022.1"/>
</dbReference>
<evidence type="ECO:0008006" key="3">
    <source>
        <dbReference type="Google" id="ProtNLM"/>
    </source>
</evidence>
<gene>
    <name evidence="1" type="ORF">MNO81_22055</name>
</gene>
<evidence type="ECO:0000313" key="2">
    <source>
        <dbReference type="Proteomes" id="UP001154266"/>
    </source>
</evidence>
<evidence type="ECO:0000313" key="1">
    <source>
        <dbReference type="EMBL" id="MDG5485485.1"/>
    </source>
</evidence>
<comment type="caution">
    <text evidence="1">The sequence shown here is derived from an EMBL/GenBank/DDBJ whole genome shotgun (WGS) entry which is preliminary data.</text>
</comment>
<proteinExistence type="predicted"/>
<keyword evidence="2" id="KW-1185">Reference proteome</keyword>
<organism evidence="1 2">
    <name type="scientific">Mycolicibacterium gadium</name>
    <name type="common">Mycobacterium gadium</name>
    <dbReference type="NCBI Taxonomy" id="1794"/>
    <lineage>
        <taxon>Bacteria</taxon>
        <taxon>Bacillati</taxon>
        <taxon>Actinomycetota</taxon>
        <taxon>Actinomycetes</taxon>
        <taxon>Mycobacteriales</taxon>
        <taxon>Mycobacteriaceae</taxon>
        <taxon>Mycolicibacterium</taxon>
    </lineage>
</organism>
<name>A0ABT6GVF6_MYCGU</name>
<dbReference type="Proteomes" id="UP001154266">
    <property type="component" value="Unassembled WGS sequence"/>
</dbReference>